<dbReference type="GO" id="GO:2000146">
    <property type="term" value="P:negative regulation of cell motility"/>
    <property type="evidence" value="ECO:0007669"/>
    <property type="project" value="Ensembl"/>
</dbReference>
<dbReference type="GeneTree" id="ENSGT00940000156346"/>
<dbReference type="Pfam" id="PF09380">
    <property type="entry name" value="FERM_C"/>
    <property type="match status" value="1"/>
</dbReference>
<evidence type="ECO:0000256" key="4">
    <source>
        <dbReference type="ARBA" id="ARBA00054411"/>
    </source>
</evidence>
<dbReference type="CDD" id="cd13192">
    <property type="entry name" value="FERM_C_FRMD3_FRMD5"/>
    <property type="match status" value="1"/>
</dbReference>
<dbReference type="GO" id="GO:0005912">
    <property type="term" value="C:adherens junction"/>
    <property type="evidence" value="ECO:0007669"/>
    <property type="project" value="UniProtKB-SubCell"/>
</dbReference>
<keyword evidence="7" id="KW-0812">Transmembrane</keyword>
<dbReference type="SMART" id="SM01196">
    <property type="entry name" value="FERM_C"/>
    <property type="match status" value="1"/>
</dbReference>
<comment type="function">
    <text evidence="4">May be involved in regulation of cell migration. May regulate cell-matrix interactions via its interaction with ITGB5 and modifying ITGB5 cytoplasmic tail interactions such as with FERMT2 and TLN1. May regulate ROCK1 kinase activity possibly involved in regulation of actin stress fiber formation.</text>
</comment>
<evidence type="ECO:0000313" key="10">
    <source>
        <dbReference type="Proteomes" id="UP000694544"/>
    </source>
</evidence>
<dbReference type="InterPro" id="IPR019747">
    <property type="entry name" value="FERM_CS"/>
</dbReference>
<dbReference type="InterPro" id="IPR014352">
    <property type="entry name" value="FERM/acyl-CoA-bd_prot_sf"/>
</dbReference>
<evidence type="ECO:0000256" key="6">
    <source>
        <dbReference type="SAM" id="MobiDB-lite"/>
    </source>
</evidence>
<dbReference type="Ensembl" id="ENSMMST00000016328.1">
    <property type="protein sequence ID" value="ENSMMSP00000014789.1"/>
    <property type="gene ID" value="ENSMMSG00000011065.1"/>
</dbReference>
<dbReference type="PROSITE" id="PS00660">
    <property type="entry name" value="FERM_1"/>
    <property type="match status" value="1"/>
</dbReference>
<dbReference type="SMART" id="SM00295">
    <property type="entry name" value="B41"/>
    <property type="match status" value="1"/>
</dbReference>
<evidence type="ECO:0000256" key="7">
    <source>
        <dbReference type="SAM" id="Phobius"/>
    </source>
</evidence>
<dbReference type="GO" id="GO:0008092">
    <property type="term" value="F:cytoskeletal protein binding"/>
    <property type="evidence" value="ECO:0007669"/>
    <property type="project" value="InterPro"/>
</dbReference>
<dbReference type="PROSITE" id="PS50057">
    <property type="entry name" value="FERM_3"/>
    <property type="match status" value="1"/>
</dbReference>
<dbReference type="InterPro" id="IPR019748">
    <property type="entry name" value="FERM_central"/>
</dbReference>
<keyword evidence="2" id="KW-0597">Phosphoprotein</keyword>
<evidence type="ECO:0000256" key="3">
    <source>
        <dbReference type="ARBA" id="ARBA00022949"/>
    </source>
</evidence>
<dbReference type="Pfam" id="PF00373">
    <property type="entry name" value="FERM_M"/>
    <property type="match status" value="1"/>
</dbReference>
<dbReference type="GO" id="GO:0019901">
    <property type="term" value="F:protein kinase binding"/>
    <property type="evidence" value="ECO:0007669"/>
    <property type="project" value="Ensembl"/>
</dbReference>
<dbReference type="GO" id="GO:0005178">
    <property type="term" value="F:integrin binding"/>
    <property type="evidence" value="ECO:0007669"/>
    <property type="project" value="Ensembl"/>
</dbReference>
<feature type="transmembrane region" description="Helical" evidence="7">
    <location>
        <begin position="497"/>
        <end position="523"/>
    </location>
</feature>
<protein>
    <recommendedName>
        <fullName evidence="5">FERM domain-containing protein 5</fullName>
    </recommendedName>
</protein>
<reference evidence="9" key="2">
    <citation type="submission" date="2025-09" db="UniProtKB">
        <authorList>
            <consortium name="Ensembl"/>
        </authorList>
    </citation>
    <scope>IDENTIFICATION</scope>
</reference>
<keyword evidence="7" id="KW-0472">Membrane</keyword>
<dbReference type="InterPro" id="IPR018979">
    <property type="entry name" value="FERM_N"/>
</dbReference>
<dbReference type="InterPro" id="IPR014847">
    <property type="entry name" value="FA"/>
</dbReference>
<dbReference type="InterPro" id="IPR000299">
    <property type="entry name" value="FERM_domain"/>
</dbReference>
<dbReference type="GO" id="GO:0045785">
    <property type="term" value="P:positive regulation of cell adhesion"/>
    <property type="evidence" value="ECO:0007669"/>
    <property type="project" value="Ensembl"/>
</dbReference>
<evidence type="ECO:0000256" key="1">
    <source>
        <dbReference type="ARBA" id="ARBA00004536"/>
    </source>
</evidence>
<dbReference type="AlphaFoldDB" id="A0A8C6DDE7"/>
<dbReference type="PRINTS" id="PR00661">
    <property type="entry name" value="ERMFAMILY"/>
</dbReference>
<dbReference type="SUPFAM" id="SSF50729">
    <property type="entry name" value="PH domain-like"/>
    <property type="match status" value="1"/>
</dbReference>
<dbReference type="GO" id="GO:0005856">
    <property type="term" value="C:cytoskeleton"/>
    <property type="evidence" value="ECO:0007669"/>
    <property type="project" value="TreeGrafter"/>
</dbReference>
<dbReference type="Pfam" id="PF08736">
    <property type="entry name" value="FA"/>
    <property type="match status" value="1"/>
</dbReference>
<dbReference type="CDD" id="cd17102">
    <property type="entry name" value="FERM_F1_FRMD3"/>
    <property type="match status" value="1"/>
</dbReference>
<name>A0A8C6DDE7_MOSMO</name>
<dbReference type="Proteomes" id="UP000694544">
    <property type="component" value="Unplaced"/>
</dbReference>
<evidence type="ECO:0000256" key="5">
    <source>
        <dbReference type="ARBA" id="ARBA00067909"/>
    </source>
</evidence>
<sequence>MLSRLMSGSSRSLEREYSCTVRLLDDSEYTCTIQRDAKGQYLFDLLCHHLNLLEKDYFGIRFVDPDKQRHWLEFTKSVVKQLRSQPPFTMCFRVKFYPADPAALKEEITRYLVFLQIKRDLYHGRLLCKTSDAALLAAYILQAEIGDYDPGKHPEGYSSKFQFFPKHSEKLERKIAEIHKTELSGQTPATSELNFLRKAQTLETYGVDPHPCKDVSGNAAFLAFTPFGFVVLQGNKRVHFIKWNEVTKLKFEGKTFYLYVSQKEEKKIILTYFAPTPEACKHLWKCGIENQAFYKLEKSSQVRTVSSSNLFFKGSRFRYSGRVAKEVMESSAKIKREPPEIHRAGMVPSRSCPSITHGPRLSSVPRTRRRAVHISIMEGLESLRDSAHSTPVRASSHGDTFLPHVRSSRADSNERVAVIADEAYSPADSVLPTPVAEHSLELMLLSRQINGATCSIEEEKESEASTPTAAELEALGGELRALCQGHGRPEEEQVNKFVLSVLRLLLVTMGLLFVLLLLLIILTESDLDIAFFRDIRQTPEFEQFHYQYFCPLRRWFACKIRSVVSLLIDT</sequence>
<dbReference type="InterPro" id="IPR029071">
    <property type="entry name" value="Ubiquitin-like_domsf"/>
</dbReference>
<dbReference type="PRINTS" id="PR00935">
    <property type="entry name" value="BAND41"/>
</dbReference>
<feature type="domain" description="FERM" evidence="8">
    <location>
        <begin position="17"/>
        <end position="298"/>
    </location>
</feature>
<dbReference type="InterPro" id="IPR018980">
    <property type="entry name" value="FERM_PH-like_C"/>
</dbReference>
<dbReference type="SUPFAM" id="SSF54236">
    <property type="entry name" value="Ubiquitin-like"/>
    <property type="match status" value="1"/>
</dbReference>
<accession>A0A8C6DDE7</accession>
<dbReference type="GO" id="GO:0030334">
    <property type="term" value="P:regulation of cell migration"/>
    <property type="evidence" value="ECO:0007669"/>
    <property type="project" value="Ensembl"/>
</dbReference>
<dbReference type="InterPro" id="IPR011993">
    <property type="entry name" value="PH-like_dom_sf"/>
</dbReference>
<gene>
    <name evidence="9" type="primary">FRMD5</name>
</gene>
<dbReference type="FunFam" id="1.20.80.10:FF:000006">
    <property type="entry name" value="FERM domain-containing protein 5 isoform X1"/>
    <property type="match status" value="1"/>
</dbReference>
<dbReference type="InterPro" id="IPR000798">
    <property type="entry name" value="Ez/rad/moesin-like"/>
</dbReference>
<evidence type="ECO:0000313" key="9">
    <source>
        <dbReference type="Ensembl" id="ENSMMSP00000014789.1"/>
    </source>
</evidence>
<dbReference type="InterPro" id="IPR019749">
    <property type="entry name" value="Band_41_domain"/>
</dbReference>
<reference evidence="9" key="1">
    <citation type="submission" date="2025-08" db="UniProtKB">
        <authorList>
            <consortium name="Ensembl"/>
        </authorList>
    </citation>
    <scope>IDENTIFICATION</scope>
</reference>
<dbReference type="SUPFAM" id="SSF47031">
    <property type="entry name" value="Second domain of FERM"/>
    <property type="match status" value="1"/>
</dbReference>
<dbReference type="FunFam" id="2.30.29.30:FF:000043">
    <property type="entry name" value="FERM domain-containing protein 5"/>
    <property type="match status" value="1"/>
</dbReference>
<organism evidence="9 10">
    <name type="scientific">Moschus moschiferus</name>
    <name type="common">Siberian musk deer</name>
    <name type="synonym">Moschus sibiricus</name>
    <dbReference type="NCBI Taxonomy" id="68415"/>
    <lineage>
        <taxon>Eukaryota</taxon>
        <taxon>Metazoa</taxon>
        <taxon>Chordata</taxon>
        <taxon>Craniata</taxon>
        <taxon>Vertebrata</taxon>
        <taxon>Euteleostomi</taxon>
        <taxon>Mammalia</taxon>
        <taxon>Eutheria</taxon>
        <taxon>Laurasiatheria</taxon>
        <taxon>Artiodactyla</taxon>
        <taxon>Ruminantia</taxon>
        <taxon>Pecora</taxon>
        <taxon>Moschidae</taxon>
        <taxon>Moschus</taxon>
    </lineage>
</organism>
<comment type="subcellular location">
    <subcellularLocation>
        <location evidence="1">Cell junction</location>
        <location evidence="1">Adherens junction</location>
    </subcellularLocation>
</comment>
<feature type="region of interest" description="Disordered" evidence="6">
    <location>
        <begin position="344"/>
        <end position="367"/>
    </location>
</feature>
<dbReference type="PANTHER" id="PTHR23280">
    <property type="entry name" value="4.1 G PROTEIN"/>
    <property type="match status" value="1"/>
</dbReference>
<evidence type="ECO:0000259" key="8">
    <source>
        <dbReference type="PROSITE" id="PS50057"/>
    </source>
</evidence>
<dbReference type="Gene3D" id="3.10.20.90">
    <property type="entry name" value="Phosphatidylinositol 3-kinase Catalytic Subunit, Chain A, domain 1"/>
    <property type="match status" value="1"/>
</dbReference>
<proteinExistence type="predicted"/>
<keyword evidence="3" id="KW-0965">Cell junction</keyword>
<dbReference type="Gene3D" id="2.30.29.30">
    <property type="entry name" value="Pleckstrin-homology domain (PH domain)/Phosphotyrosine-binding domain (PTB)"/>
    <property type="match status" value="1"/>
</dbReference>
<dbReference type="InterPro" id="IPR035963">
    <property type="entry name" value="FERM_2"/>
</dbReference>
<dbReference type="SMART" id="SM01195">
    <property type="entry name" value="FA"/>
    <property type="match status" value="1"/>
</dbReference>
<dbReference type="Pfam" id="PF09379">
    <property type="entry name" value="FERM_N"/>
    <property type="match status" value="1"/>
</dbReference>
<dbReference type="GO" id="GO:0031032">
    <property type="term" value="P:actomyosin structure organization"/>
    <property type="evidence" value="ECO:0007669"/>
    <property type="project" value="TreeGrafter"/>
</dbReference>
<dbReference type="PANTHER" id="PTHR23280:SF5">
    <property type="entry name" value="FERM DOMAIN-CONTAINING PROTEIN 5"/>
    <property type="match status" value="1"/>
</dbReference>
<keyword evidence="10" id="KW-1185">Reference proteome</keyword>
<dbReference type="CDD" id="cd14473">
    <property type="entry name" value="FERM_B-lobe"/>
    <property type="match status" value="1"/>
</dbReference>
<keyword evidence="7" id="KW-1133">Transmembrane helix</keyword>
<dbReference type="FunFam" id="3.10.20.90:FF:000458">
    <property type="entry name" value="Erythrocyte membrane protein band 4.1a"/>
    <property type="match status" value="1"/>
</dbReference>
<dbReference type="Gene3D" id="1.20.80.10">
    <property type="match status" value="1"/>
</dbReference>
<evidence type="ECO:0000256" key="2">
    <source>
        <dbReference type="ARBA" id="ARBA00022553"/>
    </source>
</evidence>